<comment type="cofactor">
    <cofactor evidence="10">
        <name>Mg(2+)</name>
        <dbReference type="ChEBI" id="CHEBI:18420"/>
    </cofactor>
    <text evidence="10">Binds 1 Mg(2+) ion per subunit.</text>
</comment>
<dbReference type="GO" id="GO:0005829">
    <property type="term" value="C:cytosol"/>
    <property type="evidence" value="ECO:0007669"/>
    <property type="project" value="TreeGrafter"/>
</dbReference>
<evidence type="ECO:0000256" key="1">
    <source>
        <dbReference type="ARBA" id="ARBA00008023"/>
    </source>
</evidence>
<evidence type="ECO:0000256" key="5">
    <source>
        <dbReference type="ARBA" id="ARBA00022801"/>
    </source>
</evidence>
<dbReference type="GO" id="GO:0009146">
    <property type="term" value="P:purine nucleoside triphosphate catabolic process"/>
    <property type="evidence" value="ECO:0007669"/>
    <property type="project" value="UniProtKB-UniRule"/>
</dbReference>
<dbReference type="PANTHER" id="PTHR11067">
    <property type="entry name" value="INOSINE TRIPHOSPHATE PYROPHOSPHATASE/HAM1 PROTEIN"/>
    <property type="match status" value="1"/>
</dbReference>
<dbReference type="GO" id="GO:0036220">
    <property type="term" value="F:ITP diphosphatase activity"/>
    <property type="evidence" value="ECO:0007669"/>
    <property type="project" value="UniProtKB-UniRule"/>
</dbReference>
<dbReference type="KEGG" id="abae:CL176_04685"/>
<keyword evidence="7 10" id="KW-0546">Nucleotide metabolism</keyword>
<name>A0A347WJU4_9LACT</name>
<comment type="function">
    <text evidence="10">Pyrophosphatase that catalyzes the hydrolysis of nucleoside triphosphates to their monophosphate derivatives, with a high preference for the non-canonical purine nucleotides XTP (xanthosine triphosphate), dITP (deoxyinosine triphosphate) and ITP. Seems to function as a house-cleaning enzyme that removes non-canonical purine nucleotides from the nucleotide pool, thus preventing their incorporation into DNA/RNA and avoiding chromosomal lesions.</text>
</comment>
<dbReference type="SUPFAM" id="SSF52972">
    <property type="entry name" value="ITPase-like"/>
    <property type="match status" value="1"/>
</dbReference>
<dbReference type="RefSeq" id="WP_118990264.1">
    <property type="nucleotide sequence ID" value="NZ_CP023434.1"/>
</dbReference>
<dbReference type="InterPro" id="IPR002637">
    <property type="entry name" value="RdgB/HAM1"/>
</dbReference>
<evidence type="ECO:0000256" key="6">
    <source>
        <dbReference type="ARBA" id="ARBA00022842"/>
    </source>
</evidence>
<comment type="catalytic activity">
    <reaction evidence="9 10">
        <text>XTP + H2O = XMP + diphosphate + H(+)</text>
        <dbReference type="Rhea" id="RHEA:28610"/>
        <dbReference type="ChEBI" id="CHEBI:15377"/>
        <dbReference type="ChEBI" id="CHEBI:15378"/>
        <dbReference type="ChEBI" id="CHEBI:33019"/>
        <dbReference type="ChEBI" id="CHEBI:57464"/>
        <dbReference type="ChEBI" id="CHEBI:61314"/>
        <dbReference type="EC" id="3.6.1.66"/>
    </reaction>
</comment>
<evidence type="ECO:0000256" key="4">
    <source>
        <dbReference type="ARBA" id="ARBA00022741"/>
    </source>
</evidence>
<evidence type="ECO:0000313" key="13">
    <source>
        <dbReference type="Proteomes" id="UP000263232"/>
    </source>
</evidence>
<comment type="catalytic activity">
    <reaction evidence="8 10">
        <text>dITP + H2O = dIMP + diphosphate + H(+)</text>
        <dbReference type="Rhea" id="RHEA:28342"/>
        <dbReference type="ChEBI" id="CHEBI:15377"/>
        <dbReference type="ChEBI" id="CHEBI:15378"/>
        <dbReference type="ChEBI" id="CHEBI:33019"/>
        <dbReference type="ChEBI" id="CHEBI:61194"/>
        <dbReference type="ChEBI" id="CHEBI:61382"/>
        <dbReference type="EC" id="3.6.1.66"/>
    </reaction>
</comment>
<evidence type="ECO:0000256" key="7">
    <source>
        <dbReference type="ARBA" id="ARBA00023080"/>
    </source>
</evidence>
<dbReference type="GO" id="GO:0000166">
    <property type="term" value="F:nucleotide binding"/>
    <property type="evidence" value="ECO:0007669"/>
    <property type="project" value="UniProtKB-KW"/>
</dbReference>
<sequence>MTTILIASHNAGKIADFKALFQSYDIKVESLMDYPELPDVEETGTTFAENALLKARTIAKEAGRITLADDSGLVVPSLNGEPGIYSARYAGVHGDDAANNAKLLERMAGMTGADRRAFFVSVIAVYDPATGDDLVAEGKVRGLILDEAQGEGGFGYDPLFYYPELKQSFGELTLDEKNKVSHRQEALKVLMNQFPDWMKGRKQS</sequence>
<dbReference type="GO" id="GO:0009117">
    <property type="term" value="P:nucleotide metabolic process"/>
    <property type="evidence" value="ECO:0007669"/>
    <property type="project" value="UniProtKB-KW"/>
</dbReference>
<dbReference type="Proteomes" id="UP000263232">
    <property type="component" value="Chromosome"/>
</dbReference>
<evidence type="ECO:0000256" key="9">
    <source>
        <dbReference type="ARBA" id="ARBA00052017"/>
    </source>
</evidence>
<evidence type="ECO:0000256" key="11">
    <source>
        <dbReference type="RuleBase" id="RU003781"/>
    </source>
</evidence>
<evidence type="ECO:0000313" key="12">
    <source>
        <dbReference type="EMBL" id="AXY25351.1"/>
    </source>
</evidence>
<dbReference type="InterPro" id="IPR020922">
    <property type="entry name" value="dITP/XTP_pyrophosphatase"/>
</dbReference>
<dbReference type="GO" id="GO:0046872">
    <property type="term" value="F:metal ion binding"/>
    <property type="evidence" value="ECO:0007669"/>
    <property type="project" value="UniProtKB-KW"/>
</dbReference>
<dbReference type="NCBIfam" id="NF011397">
    <property type="entry name" value="PRK14822.1"/>
    <property type="match status" value="1"/>
</dbReference>
<organism evidence="12 13">
    <name type="scientific">Suicoccus acidiformans</name>
    <dbReference type="NCBI Taxonomy" id="2036206"/>
    <lineage>
        <taxon>Bacteria</taxon>
        <taxon>Bacillati</taxon>
        <taxon>Bacillota</taxon>
        <taxon>Bacilli</taxon>
        <taxon>Lactobacillales</taxon>
        <taxon>Aerococcaceae</taxon>
        <taxon>Suicoccus</taxon>
    </lineage>
</organism>
<comment type="subunit">
    <text evidence="2 10">Homodimer.</text>
</comment>
<evidence type="ECO:0000256" key="2">
    <source>
        <dbReference type="ARBA" id="ARBA00011738"/>
    </source>
</evidence>
<evidence type="ECO:0000256" key="8">
    <source>
        <dbReference type="ARBA" id="ARBA00051875"/>
    </source>
</evidence>
<feature type="binding site" evidence="10">
    <location>
        <position position="41"/>
    </location>
    <ligand>
        <name>Mg(2+)</name>
        <dbReference type="ChEBI" id="CHEBI:18420"/>
    </ligand>
</feature>
<dbReference type="Gene3D" id="3.90.950.10">
    <property type="match status" value="1"/>
</dbReference>
<dbReference type="EC" id="3.6.1.66" evidence="10"/>
<feature type="active site" description="Proton acceptor" evidence="10">
    <location>
        <position position="70"/>
    </location>
</feature>
<protein>
    <recommendedName>
        <fullName evidence="10">dITP/XTP pyrophosphatase</fullName>
        <ecNumber evidence="10">3.6.1.66</ecNumber>
    </recommendedName>
    <alternativeName>
        <fullName evidence="10">Non-canonical purine NTP pyrophosphatase</fullName>
    </alternativeName>
    <alternativeName>
        <fullName evidence="10">Non-standard purine NTP pyrophosphatase</fullName>
    </alternativeName>
    <alternativeName>
        <fullName evidence="10">Nucleoside-triphosphate diphosphatase</fullName>
    </alternativeName>
    <alternativeName>
        <fullName evidence="10">Nucleoside-triphosphate pyrophosphatase</fullName>
        <shortName evidence="10">NTPase</shortName>
    </alternativeName>
</protein>
<reference evidence="12 13" key="1">
    <citation type="submission" date="2017-09" db="EMBL/GenBank/DDBJ databases">
        <title>Complete genome sequence of Oxytococcus suis strain ZY16052.</title>
        <authorList>
            <person name="Li F."/>
        </authorList>
    </citation>
    <scope>NUCLEOTIDE SEQUENCE [LARGE SCALE GENOMIC DNA]</scope>
    <source>
        <strain evidence="12 13">ZY16052</strain>
    </source>
</reference>
<dbReference type="FunFam" id="3.90.950.10:FF:000001">
    <property type="entry name" value="dITP/XTP pyrophosphatase"/>
    <property type="match status" value="1"/>
</dbReference>
<dbReference type="GO" id="GO:0035870">
    <property type="term" value="F:dITP diphosphatase activity"/>
    <property type="evidence" value="ECO:0007669"/>
    <property type="project" value="UniProtKB-UniRule"/>
</dbReference>
<keyword evidence="5 10" id="KW-0378">Hydrolase</keyword>
<evidence type="ECO:0000256" key="10">
    <source>
        <dbReference type="HAMAP-Rule" id="MF_01405"/>
    </source>
</evidence>
<feature type="binding site" evidence="10">
    <location>
        <position position="177"/>
    </location>
    <ligand>
        <name>substrate</name>
    </ligand>
</feature>
<dbReference type="CDD" id="cd00515">
    <property type="entry name" value="HAM1"/>
    <property type="match status" value="1"/>
</dbReference>
<keyword evidence="3 10" id="KW-0479">Metal-binding</keyword>
<accession>A0A347WJU4</accession>
<gene>
    <name evidence="12" type="ORF">CL176_04685</name>
</gene>
<feature type="binding site" evidence="10">
    <location>
        <position position="70"/>
    </location>
    <ligand>
        <name>Mg(2+)</name>
        <dbReference type="ChEBI" id="CHEBI:18420"/>
    </ligand>
</feature>
<dbReference type="HAMAP" id="MF_01405">
    <property type="entry name" value="Non_canon_purine_NTPase"/>
    <property type="match status" value="1"/>
</dbReference>
<comment type="similarity">
    <text evidence="1 10 11">Belongs to the HAM1 NTPase family.</text>
</comment>
<feature type="binding site" evidence="10">
    <location>
        <position position="71"/>
    </location>
    <ligand>
        <name>substrate</name>
    </ligand>
</feature>
<feature type="binding site" evidence="10">
    <location>
        <begin position="154"/>
        <end position="157"/>
    </location>
    <ligand>
        <name>substrate</name>
    </ligand>
</feature>
<dbReference type="AlphaFoldDB" id="A0A347WJU4"/>
<evidence type="ECO:0000256" key="3">
    <source>
        <dbReference type="ARBA" id="ARBA00022723"/>
    </source>
</evidence>
<dbReference type="InterPro" id="IPR029001">
    <property type="entry name" value="ITPase-like_fam"/>
</dbReference>
<keyword evidence="13" id="KW-1185">Reference proteome</keyword>
<proteinExistence type="inferred from homology"/>
<feature type="binding site" evidence="10">
    <location>
        <begin position="8"/>
        <end position="13"/>
    </location>
    <ligand>
        <name>substrate</name>
    </ligand>
</feature>
<feature type="binding site" evidence="10">
    <location>
        <begin position="182"/>
        <end position="183"/>
    </location>
    <ligand>
        <name>substrate</name>
    </ligand>
</feature>
<keyword evidence="6 10" id="KW-0460">Magnesium</keyword>
<dbReference type="GO" id="GO:0017111">
    <property type="term" value="F:ribonucleoside triphosphate phosphatase activity"/>
    <property type="evidence" value="ECO:0007669"/>
    <property type="project" value="InterPro"/>
</dbReference>
<dbReference type="EMBL" id="CP023434">
    <property type="protein sequence ID" value="AXY25351.1"/>
    <property type="molecule type" value="Genomic_DNA"/>
</dbReference>
<dbReference type="PANTHER" id="PTHR11067:SF9">
    <property type="entry name" value="INOSINE TRIPHOSPHATE PYROPHOSPHATASE"/>
    <property type="match status" value="1"/>
</dbReference>
<keyword evidence="4 10" id="KW-0547">Nucleotide-binding</keyword>
<dbReference type="Pfam" id="PF01725">
    <property type="entry name" value="Ham1p_like"/>
    <property type="match status" value="1"/>
</dbReference>
<dbReference type="NCBIfam" id="TIGR00042">
    <property type="entry name" value="RdgB/HAM1 family non-canonical purine NTP pyrophosphatase"/>
    <property type="match status" value="1"/>
</dbReference>
<dbReference type="GO" id="GO:0036222">
    <property type="term" value="F:XTP diphosphatase activity"/>
    <property type="evidence" value="ECO:0007669"/>
    <property type="project" value="UniProtKB-UniRule"/>
</dbReference>
<dbReference type="OrthoDB" id="9807456at2"/>
<comment type="catalytic activity">
    <reaction evidence="10">
        <text>ITP + H2O = IMP + diphosphate + H(+)</text>
        <dbReference type="Rhea" id="RHEA:29399"/>
        <dbReference type="ChEBI" id="CHEBI:15377"/>
        <dbReference type="ChEBI" id="CHEBI:15378"/>
        <dbReference type="ChEBI" id="CHEBI:33019"/>
        <dbReference type="ChEBI" id="CHEBI:58053"/>
        <dbReference type="ChEBI" id="CHEBI:61402"/>
        <dbReference type="EC" id="3.6.1.66"/>
    </reaction>
</comment>